<reference evidence="3 4" key="1">
    <citation type="submission" date="2019-05" db="EMBL/GenBank/DDBJ databases">
        <title>Sulfitobacter sabulilitoris sp. nov., isolated from a marine sand.</title>
        <authorList>
            <person name="Yoon J.-H."/>
        </authorList>
    </citation>
    <scope>NUCLEOTIDE SEQUENCE [LARGE SCALE GENOMIC DNA]</scope>
    <source>
        <strain evidence="3 4">HSMS-29</strain>
    </source>
</reference>
<evidence type="ECO:0000256" key="1">
    <source>
        <dbReference type="ARBA" id="ARBA00008791"/>
    </source>
</evidence>
<feature type="domain" description="UspA" evidence="2">
    <location>
        <begin position="159"/>
        <end position="280"/>
    </location>
</feature>
<accession>A0A5S3PD40</accession>
<evidence type="ECO:0000313" key="3">
    <source>
        <dbReference type="EMBL" id="TMM51781.1"/>
    </source>
</evidence>
<proteinExistence type="inferred from homology"/>
<comment type="similarity">
    <text evidence="1">Belongs to the universal stress protein A family.</text>
</comment>
<dbReference type="PRINTS" id="PR01438">
    <property type="entry name" value="UNVRSLSTRESS"/>
</dbReference>
<organism evidence="3 4">
    <name type="scientific">Sulfitobacter sabulilitoris</name>
    <dbReference type="NCBI Taxonomy" id="2562655"/>
    <lineage>
        <taxon>Bacteria</taxon>
        <taxon>Pseudomonadati</taxon>
        <taxon>Pseudomonadota</taxon>
        <taxon>Alphaproteobacteria</taxon>
        <taxon>Rhodobacterales</taxon>
        <taxon>Roseobacteraceae</taxon>
        <taxon>Sulfitobacter</taxon>
    </lineage>
</organism>
<evidence type="ECO:0000313" key="4">
    <source>
        <dbReference type="Proteomes" id="UP000309550"/>
    </source>
</evidence>
<dbReference type="CDD" id="cd00293">
    <property type="entry name" value="USP-like"/>
    <property type="match status" value="1"/>
</dbReference>
<dbReference type="SUPFAM" id="SSF52402">
    <property type="entry name" value="Adenine nucleotide alpha hydrolases-like"/>
    <property type="match status" value="1"/>
</dbReference>
<dbReference type="PANTHER" id="PTHR46268:SF15">
    <property type="entry name" value="UNIVERSAL STRESS PROTEIN HP_0031"/>
    <property type="match status" value="1"/>
</dbReference>
<dbReference type="PANTHER" id="PTHR46268">
    <property type="entry name" value="STRESS RESPONSE PROTEIN NHAX"/>
    <property type="match status" value="1"/>
</dbReference>
<gene>
    <name evidence="3" type="ORF">FDT80_13620</name>
</gene>
<dbReference type="Proteomes" id="UP000309550">
    <property type="component" value="Unassembled WGS sequence"/>
</dbReference>
<dbReference type="AlphaFoldDB" id="A0A5S3PD40"/>
<evidence type="ECO:0000259" key="2">
    <source>
        <dbReference type="Pfam" id="PF00582"/>
    </source>
</evidence>
<dbReference type="OrthoDB" id="9804721at2"/>
<dbReference type="InterPro" id="IPR006016">
    <property type="entry name" value="UspA"/>
</dbReference>
<dbReference type="Pfam" id="PF00582">
    <property type="entry name" value="Usp"/>
    <property type="match status" value="1"/>
</dbReference>
<keyword evidence="4" id="KW-1185">Reference proteome</keyword>
<sequence length="281" mass="30168">MTFGTIGTLLHDPSRAASQADAVIETARRLGAGLRIVALEVFASDPGFAFAGLGQANRPDDAPADSSACDSIRHAVEPRLVSGGMAASASVHCVRTSQVALSQVVQEQMRFCDLVVQDRPFGLTRLEIEAVTAQTTLFTLRLPLLILPHSLPLAHADAKVMLAWDDSAAALNAVRVALPLLQRAVAVHIAMIDPPRNAVDRSDPGGKLVRFLAEHDVTCDVMVMGREQPNTGQELLRRARDAKCDLLVMGAYGHSRLRQAVFGGTTRYVLSHADMPVLMAH</sequence>
<dbReference type="Gene3D" id="3.40.50.12370">
    <property type="match status" value="1"/>
</dbReference>
<comment type="caution">
    <text evidence="3">The sequence shown here is derived from an EMBL/GenBank/DDBJ whole genome shotgun (WGS) entry which is preliminary data.</text>
</comment>
<dbReference type="InterPro" id="IPR006015">
    <property type="entry name" value="Universal_stress_UspA"/>
</dbReference>
<dbReference type="EMBL" id="VANS01000003">
    <property type="protein sequence ID" value="TMM51781.1"/>
    <property type="molecule type" value="Genomic_DNA"/>
</dbReference>
<dbReference type="RefSeq" id="WP_138662853.1">
    <property type="nucleotide sequence ID" value="NZ_VANS01000003.1"/>
</dbReference>
<protein>
    <submittedName>
        <fullName evidence="3">Universal stress protein</fullName>
    </submittedName>
</protein>
<name>A0A5S3PD40_9RHOB</name>